<protein>
    <recommendedName>
        <fullName evidence="3">Uracil DNA glycosylase superfamily protein</fullName>
    </recommendedName>
</protein>
<reference evidence="2" key="1">
    <citation type="journal article" date="2019" name="Int. J. Syst. Evol. Microbiol.">
        <title>The Global Catalogue of Microorganisms (GCM) 10K type strain sequencing project: providing services to taxonomists for standard genome sequencing and annotation.</title>
        <authorList>
            <consortium name="The Broad Institute Genomics Platform"/>
            <consortium name="The Broad Institute Genome Sequencing Center for Infectious Disease"/>
            <person name="Wu L."/>
            <person name="Ma J."/>
        </authorList>
    </citation>
    <scope>NUCLEOTIDE SEQUENCE [LARGE SCALE GENOMIC DNA]</scope>
    <source>
        <strain evidence="2">CGMCC 1.12286</strain>
    </source>
</reference>
<dbReference type="EMBL" id="JBHUCX010000027">
    <property type="protein sequence ID" value="MFD1675182.1"/>
    <property type="molecule type" value="Genomic_DNA"/>
</dbReference>
<gene>
    <name evidence="1" type="ORF">ACFSB2_10805</name>
</gene>
<evidence type="ECO:0000313" key="2">
    <source>
        <dbReference type="Proteomes" id="UP001597079"/>
    </source>
</evidence>
<proteinExistence type="predicted"/>
<dbReference type="RefSeq" id="WP_377943055.1">
    <property type="nucleotide sequence ID" value="NZ_JBHUCX010000027.1"/>
</dbReference>
<evidence type="ECO:0000313" key="1">
    <source>
        <dbReference type="EMBL" id="MFD1675182.1"/>
    </source>
</evidence>
<organism evidence="1 2">
    <name type="scientific">Alicyclobacillus fodiniaquatilis</name>
    <dbReference type="NCBI Taxonomy" id="1661150"/>
    <lineage>
        <taxon>Bacteria</taxon>
        <taxon>Bacillati</taxon>
        <taxon>Bacillota</taxon>
        <taxon>Bacilli</taxon>
        <taxon>Bacillales</taxon>
        <taxon>Alicyclobacillaceae</taxon>
        <taxon>Alicyclobacillus</taxon>
    </lineage>
</organism>
<sequence>MNDATTFYAIIDSLAKNYEVQDIILPTSTCIFLLESPHRQEVRYKAPVAGSSGATMSKHIFGSEYAKFPLGLMVKKNALEKTNRPRLNGIGLLNVCNVPLQRSAYEHPALTERLRDWFDAMEYVRTNNQKDTFADARQQEVQTLLVQQLKDKLQMFSHRSMTLIPCGRFAQKFLRLTGLSDPLWQVIDDVPHPSYNSWDRAGYQPQVQAVCKAVEQAAVELK</sequence>
<comment type="caution">
    <text evidence="1">The sequence shown here is derived from an EMBL/GenBank/DDBJ whole genome shotgun (WGS) entry which is preliminary data.</text>
</comment>
<accession>A0ABW4JFT2</accession>
<keyword evidence="2" id="KW-1185">Reference proteome</keyword>
<name>A0ABW4JFT2_9BACL</name>
<dbReference type="Proteomes" id="UP001597079">
    <property type="component" value="Unassembled WGS sequence"/>
</dbReference>
<evidence type="ECO:0008006" key="3">
    <source>
        <dbReference type="Google" id="ProtNLM"/>
    </source>
</evidence>